<keyword evidence="1" id="KW-0238">DNA-binding</keyword>
<accession>A0A6P1VT64</accession>
<dbReference type="SUPFAM" id="SSF47823">
    <property type="entry name" value="lambda integrase-like, N-terminal domain"/>
    <property type="match status" value="1"/>
</dbReference>
<name>A0A6P1VT64_9BACT</name>
<protein>
    <submittedName>
        <fullName evidence="4">Tyrosine-type recombinase/integrase</fullName>
    </submittedName>
</protein>
<dbReference type="InterPro" id="IPR010998">
    <property type="entry name" value="Integrase_recombinase_N"/>
</dbReference>
<keyword evidence="5" id="KW-1185">Reference proteome</keyword>
<dbReference type="GO" id="GO:0006310">
    <property type="term" value="P:DNA recombination"/>
    <property type="evidence" value="ECO:0007669"/>
    <property type="project" value="UniProtKB-KW"/>
</dbReference>
<dbReference type="GO" id="GO:0015074">
    <property type="term" value="P:DNA integration"/>
    <property type="evidence" value="ECO:0007669"/>
    <property type="project" value="InterPro"/>
</dbReference>
<dbReference type="InterPro" id="IPR052925">
    <property type="entry name" value="Phage_Integrase-like_Recomb"/>
</dbReference>
<keyword evidence="2" id="KW-0233">DNA recombination</keyword>
<organism evidence="4 5">
    <name type="scientific">Spirosoma endbachense</name>
    <dbReference type="NCBI Taxonomy" id="2666025"/>
    <lineage>
        <taxon>Bacteria</taxon>
        <taxon>Pseudomonadati</taxon>
        <taxon>Bacteroidota</taxon>
        <taxon>Cytophagia</taxon>
        <taxon>Cytophagales</taxon>
        <taxon>Cytophagaceae</taxon>
        <taxon>Spirosoma</taxon>
    </lineage>
</organism>
<dbReference type="Gene3D" id="1.10.150.130">
    <property type="match status" value="1"/>
</dbReference>
<dbReference type="InterPro" id="IPR013762">
    <property type="entry name" value="Integrase-like_cat_sf"/>
</dbReference>
<reference evidence="4 5" key="1">
    <citation type="submission" date="2019-11" db="EMBL/GenBank/DDBJ databases">
        <title>Spirosoma endbachense sp. nov., isolated from a natural salt meadow.</title>
        <authorList>
            <person name="Rojas J."/>
            <person name="Ambika Manirajan B."/>
            <person name="Ratering S."/>
            <person name="Suarez C."/>
            <person name="Geissler-Plaum R."/>
            <person name="Schnell S."/>
        </authorList>
    </citation>
    <scope>NUCLEOTIDE SEQUENCE [LARGE SCALE GENOMIC DNA]</scope>
    <source>
        <strain evidence="4 5">I-24</strain>
    </source>
</reference>
<dbReference type="RefSeq" id="WP_162384995.1">
    <property type="nucleotide sequence ID" value="NZ_CP045997.1"/>
</dbReference>
<gene>
    <name evidence="4" type="ORF">GJR95_05895</name>
</gene>
<dbReference type="CDD" id="cd00799">
    <property type="entry name" value="INT_Cre_C"/>
    <property type="match status" value="1"/>
</dbReference>
<dbReference type="InterPro" id="IPR011010">
    <property type="entry name" value="DNA_brk_join_enz"/>
</dbReference>
<evidence type="ECO:0000313" key="4">
    <source>
        <dbReference type="EMBL" id="QHV94576.1"/>
    </source>
</evidence>
<dbReference type="Pfam" id="PF00589">
    <property type="entry name" value="Phage_integrase"/>
    <property type="match status" value="1"/>
</dbReference>
<dbReference type="KEGG" id="senf:GJR95_05895"/>
<dbReference type="Gene3D" id="1.10.443.10">
    <property type="entry name" value="Intergrase catalytic core"/>
    <property type="match status" value="1"/>
</dbReference>
<dbReference type="InterPro" id="IPR002104">
    <property type="entry name" value="Integrase_catalytic"/>
</dbReference>
<evidence type="ECO:0000256" key="1">
    <source>
        <dbReference type="ARBA" id="ARBA00023125"/>
    </source>
</evidence>
<evidence type="ECO:0000259" key="3">
    <source>
        <dbReference type="PROSITE" id="PS51898"/>
    </source>
</evidence>
<feature type="domain" description="Tyr recombinase" evidence="3">
    <location>
        <begin position="136"/>
        <end position="325"/>
    </location>
</feature>
<evidence type="ECO:0000313" key="5">
    <source>
        <dbReference type="Proteomes" id="UP000464577"/>
    </source>
</evidence>
<evidence type="ECO:0000256" key="2">
    <source>
        <dbReference type="ARBA" id="ARBA00023172"/>
    </source>
</evidence>
<dbReference type="PANTHER" id="PTHR34605:SF3">
    <property type="entry name" value="P CELL-TYPE AGGLUTINATION PROTEIN MAP4-LIKE-RELATED"/>
    <property type="match status" value="1"/>
</dbReference>
<dbReference type="PANTHER" id="PTHR34605">
    <property type="entry name" value="PHAGE_INTEGRASE DOMAIN-CONTAINING PROTEIN"/>
    <property type="match status" value="1"/>
</dbReference>
<dbReference type="AlphaFoldDB" id="A0A6P1VT64"/>
<dbReference type="GO" id="GO:0003677">
    <property type="term" value="F:DNA binding"/>
    <property type="evidence" value="ECO:0007669"/>
    <property type="project" value="UniProtKB-KW"/>
</dbReference>
<proteinExistence type="predicted"/>
<dbReference type="Proteomes" id="UP000464577">
    <property type="component" value="Chromosome"/>
</dbReference>
<dbReference type="EMBL" id="CP045997">
    <property type="protein sequence ID" value="QHV94576.1"/>
    <property type="molecule type" value="Genomic_DNA"/>
</dbReference>
<dbReference type="PROSITE" id="PS51898">
    <property type="entry name" value="TYR_RECOMBINASE"/>
    <property type="match status" value="1"/>
</dbReference>
<sequence>MPQPQSNTPPQALTIIPDTEQSLTLRVDEQIHQEAREYLRAGLQGSPNSHRAFSTDLKQYSAWCQQNGYEPTPLSAVALVEYVTFLGRSRSFFTIQRHLASIAKLHRQHRVDSPTTDEQFKVFMKGFKLKKTVRQKQAPDFSLKQFRQAIDALPHTPTGLRNRAILLLGFTGAFRRSELAQLDVNHILIDDAGMVIRLDRSKTNQFGEVEEKAVTYASEVEYCPIGALQAWLAVVGRHDGPLFVRIRKGERVTQERLSDEWVNVLVQHQLGESFTAHSLRASFVTIAKANGADDLEVMNQTKHRTTTMIQRYDRRRNIRKHNASGKLGL</sequence>
<dbReference type="SUPFAM" id="SSF56349">
    <property type="entry name" value="DNA breaking-rejoining enzymes"/>
    <property type="match status" value="1"/>
</dbReference>